<dbReference type="EMBL" id="QORE01004431">
    <property type="protein sequence ID" value="RCI61008.1"/>
    <property type="molecule type" value="Genomic_DNA"/>
</dbReference>
<sequence>AGAERQEYLLFVRYAALLVDPFSPADEQGRHFDFSAVPFRRVSRDEDGLWRLPRVPLEDYRKLALI</sequence>
<evidence type="ECO:0000313" key="1">
    <source>
        <dbReference type="EMBL" id="RCI61008.1"/>
    </source>
</evidence>
<dbReference type="InterPro" id="IPR016935">
    <property type="entry name" value="Opine_metallophore_DH"/>
</dbReference>
<feature type="non-terminal residue" evidence="1">
    <location>
        <position position="1"/>
    </location>
</feature>
<accession>A0A367LSV8</accession>
<comment type="caution">
    <text evidence="1">The sequence shown here is derived from an EMBL/GenBank/DDBJ whole genome shotgun (WGS) entry which is preliminary data.</text>
</comment>
<dbReference type="Proteomes" id="UP000253594">
    <property type="component" value="Unassembled WGS sequence"/>
</dbReference>
<dbReference type="AlphaFoldDB" id="A0A367LSV8"/>
<feature type="non-terminal residue" evidence="1">
    <location>
        <position position="66"/>
    </location>
</feature>
<gene>
    <name evidence="1" type="ORF">DT376_46495</name>
</gene>
<organism evidence="1 2">
    <name type="scientific">Pseudomonas aeruginosa</name>
    <dbReference type="NCBI Taxonomy" id="287"/>
    <lineage>
        <taxon>Bacteria</taxon>
        <taxon>Pseudomonadati</taxon>
        <taxon>Pseudomonadota</taxon>
        <taxon>Gammaproteobacteria</taxon>
        <taxon>Pseudomonadales</taxon>
        <taxon>Pseudomonadaceae</taxon>
        <taxon>Pseudomonas</taxon>
    </lineage>
</organism>
<evidence type="ECO:0000313" key="2">
    <source>
        <dbReference type="Proteomes" id="UP000253594"/>
    </source>
</evidence>
<dbReference type="Pfam" id="PF10100">
    <property type="entry name" value="Staph_opine_DH"/>
    <property type="match status" value="1"/>
</dbReference>
<reference evidence="1 2" key="1">
    <citation type="submission" date="2018-07" db="EMBL/GenBank/DDBJ databases">
        <title>Mechanisms of high-level aminoglycoside resistance among Gram-negative pathogens in Brazil.</title>
        <authorList>
            <person name="Ballaben A.S."/>
            <person name="Darini A.L.C."/>
            <person name="Doi Y."/>
        </authorList>
    </citation>
    <scope>NUCLEOTIDE SEQUENCE [LARGE SCALE GENOMIC DNA]</scope>
    <source>
        <strain evidence="1 2">B2-305</strain>
    </source>
</reference>
<name>A0A367LSV8_PSEAI</name>
<protein>
    <submittedName>
        <fullName evidence="1">DUF2338 family protein</fullName>
    </submittedName>
</protein>
<proteinExistence type="predicted"/>